<evidence type="ECO:0000256" key="3">
    <source>
        <dbReference type="ARBA" id="ARBA00022692"/>
    </source>
</evidence>
<feature type="transmembrane region" description="Helical" evidence="6">
    <location>
        <begin position="12"/>
        <end position="35"/>
    </location>
</feature>
<dbReference type="CDD" id="cd13964">
    <property type="entry name" value="PT_UbiA_1"/>
    <property type="match status" value="1"/>
</dbReference>
<feature type="transmembrane region" description="Helical" evidence="6">
    <location>
        <begin position="89"/>
        <end position="110"/>
    </location>
</feature>
<dbReference type="Proteomes" id="UP000245802">
    <property type="component" value="Chromosome"/>
</dbReference>
<evidence type="ECO:0000256" key="1">
    <source>
        <dbReference type="ARBA" id="ARBA00004141"/>
    </source>
</evidence>
<feature type="transmembrane region" description="Helical" evidence="6">
    <location>
        <begin position="122"/>
        <end position="138"/>
    </location>
</feature>
<sequence length="309" mass="32781">MTRDRILAFAQLLRLPNVFTAFADIALGACVGAAVLSSAPFAFWCAYLVLALASGCLYLAGMVWNDYFDLAEDKKSRAFRPLPSGRVRVVTAVALGVVLMAAGVAFAGLAGALAAPEWNHEPLVYAIGLVAAVLIYDGGAKYTPFGPIAMAACRFLNVLLGLSLIPEDALDIEKRVHLASVVGVYIVGVTWFARTEESTSRKRDLSLASGVMFVALVLALLLRAKIPAPLGTVAFPYLLVAFGFLIGLPVAHAIDAPGARNVQRAVKRCVLGLVVLDAVLATMFIGLPGLLLLLLLPTALWLGKWVYST</sequence>
<evidence type="ECO:0000313" key="7">
    <source>
        <dbReference type="EMBL" id="AWM38373.1"/>
    </source>
</evidence>
<keyword evidence="4 6" id="KW-1133">Transmembrane helix</keyword>
<dbReference type="InterPro" id="IPR044878">
    <property type="entry name" value="UbiA_sf"/>
</dbReference>
<protein>
    <recommendedName>
        <fullName evidence="9">Polyprenyltransferase</fullName>
    </recommendedName>
</protein>
<feature type="transmembrane region" description="Helical" evidence="6">
    <location>
        <begin position="234"/>
        <end position="254"/>
    </location>
</feature>
<dbReference type="Pfam" id="PF01040">
    <property type="entry name" value="UbiA"/>
    <property type="match status" value="1"/>
</dbReference>
<evidence type="ECO:0008006" key="9">
    <source>
        <dbReference type="Google" id="ProtNLM"/>
    </source>
</evidence>
<feature type="transmembrane region" description="Helical" evidence="6">
    <location>
        <begin position="41"/>
        <end position="68"/>
    </location>
</feature>
<keyword evidence="8" id="KW-1185">Reference proteome</keyword>
<evidence type="ECO:0000313" key="8">
    <source>
        <dbReference type="Proteomes" id="UP000245802"/>
    </source>
</evidence>
<proteinExistence type="predicted"/>
<accession>A0A2Z3GX80</accession>
<name>A0A2Z3GX80_9BACT</name>
<evidence type="ECO:0000256" key="4">
    <source>
        <dbReference type="ARBA" id="ARBA00022989"/>
    </source>
</evidence>
<keyword evidence="2" id="KW-1003">Cell membrane</keyword>
<evidence type="ECO:0000256" key="6">
    <source>
        <dbReference type="SAM" id="Phobius"/>
    </source>
</evidence>
<dbReference type="PANTHER" id="PTHR42723:SF1">
    <property type="entry name" value="CHLOROPHYLL SYNTHASE, CHLOROPLASTIC"/>
    <property type="match status" value="1"/>
</dbReference>
<dbReference type="InterPro" id="IPR000537">
    <property type="entry name" value="UbiA_prenyltransferase"/>
</dbReference>
<dbReference type="KEGG" id="gog:C1280_16160"/>
<dbReference type="GO" id="GO:0016020">
    <property type="term" value="C:membrane"/>
    <property type="evidence" value="ECO:0007669"/>
    <property type="project" value="UniProtKB-SubCell"/>
</dbReference>
<feature type="transmembrane region" description="Helical" evidence="6">
    <location>
        <begin position="205"/>
        <end position="222"/>
    </location>
</feature>
<dbReference type="InterPro" id="IPR050475">
    <property type="entry name" value="Prenyltransferase_related"/>
</dbReference>
<dbReference type="EMBL" id="CP025958">
    <property type="protein sequence ID" value="AWM38373.1"/>
    <property type="molecule type" value="Genomic_DNA"/>
</dbReference>
<keyword evidence="5 6" id="KW-0472">Membrane</keyword>
<dbReference type="AlphaFoldDB" id="A0A2Z3GX80"/>
<comment type="subcellular location">
    <subcellularLocation>
        <location evidence="1">Membrane</location>
        <topology evidence="1">Multi-pass membrane protein</topology>
    </subcellularLocation>
</comment>
<dbReference type="OrthoDB" id="2908954at2"/>
<dbReference type="GO" id="GO:0016765">
    <property type="term" value="F:transferase activity, transferring alkyl or aryl (other than methyl) groups"/>
    <property type="evidence" value="ECO:0007669"/>
    <property type="project" value="InterPro"/>
</dbReference>
<feature type="transmembrane region" description="Helical" evidence="6">
    <location>
        <begin position="176"/>
        <end position="193"/>
    </location>
</feature>
<dbReference type="PANTHER" id="PTHR42723">
    <property type="entry name" value="CHLOROPHYLL SYNTHASE"/>
    <property type="match status" value="1"/>
</dbReference>
<feature type="transmembrane region" description="Helical" evidence="6">
    <location>
        <begin position="274"/>
        <end position="302"/>
    </location>
</feature>
<dbReference type="RefSeq" id="WP_010043366.1">
    <property type="nucleotide sequence ID" value="NZ_CP025958.1"/>
</dbReference>
<dbReference type="Gene3D" id="1.10.357.140">
    <property type="entry name" value="UbiA prenyltransferase"/>
    <property type="match status" value="1"/>
</dbReference>
<gene>
    <name evidence="7" type="ORF">C1280_16160</name>
</gene>
<evidence type="ECO:0000256" key="2">
    <source>
        <dbReference type="ARBA" id="ARBA00022475"/>
    </source>
</evidence>
<evidence type="ECO:0000256" key="5">
    <source>
        <dbReference type="ARBA" id="ARBA00023136"/>
    </source>
</evidence>
<reference evidence="7 8" key="1">
    <citation type="submission" date="2018-01" db="EMBL/GenBank/DDBJ databases">
        <title>G. obscuriglobus.</title>
        <authorList>
            <person name="Franke J."/>
            <person name="Blomberg W."/>
            <person name="Selmecki A."/>
        </authorList>
    </citation>
    <scope>NUCLEOTIDE SEQUENCE [LARGE SCALE GENOMIC DNA]</scope>
    <source>
        <strain evidence="7 8">DSM 5831</strain>
    </source>
</reference>
<keyword evidence="3 6" id="KW-0812">Transmembrane</keyword>
<organism evidence="7 8">
    <name type="scientific">Gemmata obscuriglobus</name>
    <dbReference type="NCBI Taxonomy" id="114"/>
    <lineage>
        <taxon>Bacteria</taxon>
        <taxon>Pseudomonadati</taxon>
        <taxon>Planctomycetota</taxon>
        <taxon>Planctomycetia</taxon>
        <taxon>Gemmatales</taxon>
        <taxon>Gemmataceae</taxon>
        <taxon>Gemmata</taxon>
    </lineage>
</organism>